<evidence type="ECO:0000256" key="2">
    <source>
        <dbReference type="ARBA" id="ARBA00022692"/>
    </source>
</evidence>
<gene>
    <name evidence="7" type="ORF">B0H17DRAFT_1135010</name>
</gene>
<dbReference type="AlphaFoldDB" id="A0AAD7DEN8"/>
<name>A0AAD7DEN8_MYCRO</name>
<feature type="transmembrane region" description="Helical" evidence="5">
    <location>
        <begin position="177"/>
        <end position="198"/>
    </location>
</feature>
<dbReference type="Proteomes" id="UP001221757">
    <property type="component" value="Unassembled WGS sequence"/>
</dbReference>
<keyword evidence="2 5" id="KW-0812">Transmembrane</keyword>
<evidence type="ECO:0000256" key="5">
    <source>
        <dbReference type="RuleBase" id="RU367097"/>
    </source>
</evidence>
<feature type="transmembrane region" description="Helical" evidence="5">
    <location>
        <begin position="144"/>
        <end position="165"/>
    </location>
</feature>
<keyword evidence="5" id="KW-0813">Transport</keyword>
<evidence type="ECO:0000313" key="7">
    <source>
        <dbReference type="EMBL" id="KAJ7689424.1"/>
    </source>
</evidence>
<dbReference type="InterPro" id="IPR050186">
    <property type="entry name" value="TPT_transporter"/>
</dbReference>
<keyword evidence="5" id="KW-0968">Cytoplasmic vesicle</keyword>
<dbReference type="EMBL" id="JARKIE010000072">
    <property type="protein sequence ID" value="KAJ7689424.1"/>
    <property type="molecule type" value="Genomic_DNA"/>
</dbReference>
<proteinExistence type="inferred from homology"/>
<evidence type="ECO:0000256" key="6">
    <source>
        <dbReference type="SAM" id="MobiDB-lite"/>
    </source>
</evidence>
<feature type="region of interest" description="Disordered" evidence="6">
    <location>
        <begin position="341"/>
        <end position="376"/>
    </location>
</feature>
<comment type="subunit">
    <text evidence="5">Homooligomer.</text>
</comment>
<dbReference type="GO" id="GO:0000139">
    <property type="term" value="C:Golgi membrane"/>
    <property type="evidence" value="ECO:0007669"/>
    <property type="project" value="UniProtKB-SubCell"/>
</dbReference>
<dbReference type="PANTHER" id="PTHR11132">
    <property type="entry name" value="SOLUTE CARRIER FAMILY 35"/>
    <property type="match status" value="1"/>
</dbReference>
<feature type="transmembrane region" description="Helical" evidence="5">
    <location>
        <begin position="227"/>
        <end position="249"/>
    </location>
</feature>
<keyword evidence="5" id="KW-0762">Sugar transport</keyword>
<evidence type="ECO:0000256" key="3">
    <source>
        <dbReference type="ARBA" id="ARBA00022989"/>
    </source>
</evidence>
<reference evidence="7" key="1">
    <citation type="submission" date="2023-03" db="EMBL/GenBank/DDBJ databases">
        <title>Massive genome expansion in bonnet fungi (Mycena s.s.) driven by repeated elements and novel gene families across ecological guilds.</title>
        <authorList>
            <consortium name="Lawrence Berkeley National Laboratory"/>
            <person name="Harder C.B."/>
            <person name="Miyauchi S."/>
            <person name="Viragh M."/>
            <person name="Kuo A."/>
            <person name="Thoen E."/>
            <person name="Andreopoulos B."/>
            <person name="Lu D."/>
            <person name="Skrede I."/>
            <person name="Drula E."/>
            <person name="Henrissat B."/>
            <person name="Morin E."/>
            <person name="Kohler A."/>
            <person name="Barry K."/>
            <person name="LaButti K."/>
            <person name="Morin E."/>
            <person name="Salamov A."/>
            <person name="Lipzen A."/>
            <person name="Mereny Z."/>
            <person name="Hegedus B."/>
            <person name="Baldrian P."/>
            <person name="Stursova M."/>
            <person name="Weitz H."/>
            <person name="Taylor A."/>
            <person name="Grigoriev I.V."/>
            <person name="Nagy L.G."/>
            <person name="Martin F."/>
            <person name="Kauserud H."/>
        </authorList>
    </citation>
    <scope>NUCLEOTIDE SEQUENCE</scope>
    <source>
        <strain evidence="7">CBHHK067</strain>
    </source>
</reference>
<keyword evidence="5" id="KW-0333">Golgi apparatus</keyword>
<keyword evidence="5" id="KW-0256">Endoplasmic reticulum</keyword>
<dbReference type="GO" id="GO:0005789">
    <property type="term" value="C:endoplasmic reticulum membrane"/>
    <property type="evidence" value="ECO:0007669"/>
    <property type="project" value="UniProtKB-SubCell"/>
</dbReference>
<dbReference type="GO" id="GO:0030659">
    <property type="term" value="C:cytoplasmic vesicle membrane"/>
    <property type="evidence" value="ECO:0007669"/>
    <property type="project" value="UniProtKB-SubCell"/>
</dbReference>
<organism evidence="7 8">
    <name type="scientific">Mycena rosella</name>
    <name type="common">Pink bonnet</name>
    <name type="synonym">Agaricus rosellus</name>
    <dbReference type="NCBI Taxonomy" id="1033263"/>
    <lineage>
        <taxon>Eukaryota</taxon>
        <taxon>Fungi</taxon>
        <taxon>Dikarya</taxon>
        <taxon>Basidiomycota</taxon>
        <taxon>Agaricomycotina</taxon>
        <taxon>Agaricomycetes</taxon>
        <taxon>Agaricomycetidae</taxon>
        <taxon>Agaricales</taxon>
        <taxon>Marasmiineae</taxon>
        <taxon>Mycenaceae</taxon>
        <taxon>Mycena</taxon>
    </lineage>
</organism>
<feature type="compositionally biased region" description="Gly residues" evidence="6">
    <location>
        <begin position="341"/>
        <end position="354"/>
    </location>
</feature>
<feature type="transmembrane region" description="Helical" evidence="5">
    <location>
        <begin position="20"/>
        <end position="45"/>
    </location>
</feature>
<evidence type="ECO:0000256" key="4">
    <source>
        <dbReference type="ARBA" id="ARBA00023136"/>
    </source>
</evidence>
<sequence>MSPRLRSLYSTSSQHCPNKWVLNTTTAPLFFLLIQLIIAVLLFGVTDLFKMYPERLTFDLKVCKGLGPMVALNVVGLSPQFQQLHPKIRRRLLLPSCARARPPLHRRRLLRHAARPPSLRVLAACAVVTAGFFIGVLLDGTPLSFAGLAFGVASSSITALASVVIKRSLPIVDGSTILLSWYTNVLSAVVLMPLVLLAGEGPSVRALLAGAPNPAAPHPSAPQLPTFLWGSLITGAIGFLMSIAGLLSIKVTSPITHMISSAVRGVAASFLGVWFFADVISAGRGASIAVVLGGSIYYTWVKHKETEAAAGAPPASSAYERVPLTNLGTDVDLERGNGVIGNGHGNGHGNGNGNGHAIFKLEDDDLEEETREGRST</sequence>
<protein>
    <recommendedName>
        <fullName evidence="5">GDP-mannose transporter</fullName>
        <shortName evidence="5">GMT</shortName>
    </recommendedName>
</protein>
<keyword evidence="8" id="KW-1185">Reference proteome</keyword>
<accession>A0AAD7DEN8</accession>
<keyword evidence="3 5" id="KW-1133">Transmembrane helix</keyword>
<evidence type="ECO:0000256" key="1">
    <source>
        <dbReference type="ARBA" id="ARBA00004141"/>
    </source>
</evidence>
<evidence type="ECO:0000313" key="8">
    <source>
        <dbReference type="Proteomes" id="UP001221757"/>
    </source>
</evidence>
<comment type="subcellular location">
    <subcellularLocation>
        <location evidence="5">Golgi apparatus membrane</location>
        <topology evidence="5">Multi-pass membrane protein</topology>
    </subcellularLocation>
    <subcellularLocation>
        <location evidence="5">Cytoplasmic vesicle membrane</location>
        <topology evidence="5">Multi-pass membrane protein</topology>
    </subcellularLocation>
    <subcellularLocation>
        <location evidence="5">Endoplasmic reticulum membrane</location>
        <topology evidence="5">Multi-pass membrane protein</topology>
    </subcellularLocation>
    <subcellularLocation>
        <location evidence="1">Membrane</location>
        <topology evidence="1">Multi-pass membrane protein</topology>
    </subcellularLocation>
</comment>
<comment type="function">
    <text evidence="5">Involved in the import of GDP-mannose from the cytoplasm into the Golgi lumen.</text>
</comment>
<comment type="caution">
    <text evidence="7">The sequence shown here is derived from an EMBL/GenBank/DDBJ whole genome shotgun (WGS) entry which is preliminary data.</text>
</comment>
<feature type="transmembrane region" description="Helical" evidence="5">
    <location>
        <begin position="117"/>
        <end position="138"/>
    </location>
</feature>
<comment type="similarity">
    <text evidence="5">Belongs to the TPT transporter family. SLC35D subfamily.</text>
</comment>
<keyword evidence="4 5" id="KW-0472">Membrane</keyword>